<dbReference type="EMBL" id="CP060713">
    <property type="protein sequence ID" value="QNN55044.1"/>
    <property type="molecule type" value="Genomic_DNA"/>
</dbReference>
<evidence type="ECO:0000313" key="2">
    <source>
        <dbReference type="EMBL" id="QNN55044.1"/>
    </source>
</evidence>
<dbReference type="AlphaFoldDB" id="A0A7G9RHG9"/>
<dbReference type="PANTHER" id="PTHR39175:SF1">
    <property type="entry name" value="FAMILY PROTEIN, PUTATIVE (AFU_ORTHOLOGUE AFUA_3G15060)-RELATED"/>
    <property type="match status" value="1"/>
</dbReference>
<dbReference type="InterPro" id="IPR029068">
    <property type="entry name" value="Glyas_Bleomycin-R_OHBP_Dase"/>
</dbReference>
<organism evidence="2 3">
    <name type="scientific">Nocardioides mesophilus</name>
    <dbReference type="NCBI Taxonomy" id="433659"/>
    <lineage>
        <taxon>Bacteria</taxon>
        <taxon>Bacillati</taxon>
        <taxon>Actinomycetota</taxon>
        <taxon>Actinomycetes</taxon>
        <taxon>Propionibacteriales</taxon>
        <taxon>Nocardioidaceae</taxon>
        <taxon>Nocardioides</taxon>
    </lineage>
</organism>
<dbReference type="InterPro" id="IPR004360">
    <property type="entry name" value="Glyas_Fos-R_dOase_dom"/>
</dbReference>
<evidence type="ECO:0000259" key="1">
    <source>
        <dbReference type="PROSITE" id="PS51819"/>
    </source>
</evidence>
<name>A0A7G9RHG9_9ACTN</name>
<dbReference type="Proteomes" id="UP000515947">
    <property type="component" value="Chromosome"/>
</dbReference>
<gene>
    <name evidence="2" type="ORF">H9L09_13545</name>
</gene>
<dbReference type="KEGG" id="nmes:H9L09_13545"/>
<dbReference type="InterPro" id="IPR037523">
    <property type="entry name" value="VOC_core"/>
</dbReference>
<protein>
    <submittedName>
        <fullName evidence="2">VOC family protein</fullName>
    </submittedName>
</protein>
<sequence>MKLHHVQVSCPVGGEDAARRFYGEALGLPEVEKPPVLAARGGCWFRGPDLEVHVGVEQRFTPAAKAHPGLLVDDVEALQALATRVAAAGFPVTWDDDFPGYRRFYTADGNGNRVEVLAPA</sequence>
<dbReference type="SUPFAM" id="SSF54593">
    <property type="entry name" value="Glyoxalase/Bleomycin resistance protein/Dihydroxybiphenyl dioxygenase"/>
    <property type="match status" value="1"/>
</dbReference>
<dbReference type="Gene3D" id="3.10.180.10">
    <property type="entry name" value="2,3-Dihydroxybiphenyl 1,2-Dioxygenase, domain 1"/>
    <property type="match status" value="1"/>
</dbReference>
<accession>A0A7G9RHG9</accession>
<reference evidence="2 3" key="1">
    <citation type="submission" date="2020-08" db="EMBL/GenBank/DDBJ databases">
        <title>Genome sequence of Nocardioides mesophilus KACC 16243T.</title>
        <authorList>
            <person name="Hyun D.-W."/>
            <person name="Bae J.-W."/>
        </authorList>
    </citation>
    <scope>NUCLEOTIDE SEQUENCE [LARGE SCALE GENOMIC DNA]</scope>
    <source>
        <strain evidence="2 3">KACC 16243</strain>
    </source>
</reference>
<keyword evidence="3" id="KW-1185">Reference proteome</keyword>
<dbReference type="Pfam" id="PF00903">
    <property type="entry name" value="Glyoxalase"/>
    <property type="match status" value="1"/>
</dbReference>
<dbReference type="PANTHER" id="PTHR39175">
    <property type="entry name" value="FAMILY PROTEIN, PUTATIVE (AFU_ORTHOLOGUE AFUA_3G15060)-RELATED"/>
    <property type="match status" value="1"/>
</dbReference>
<dbReference type="PROSITE" id="PS51819">
    <property type="entry name" value="VOC"/>
    <property type="match status" value="1"/>
</dbReference>
<evidence type="ECO:0000313" key="3">
    <source>
        <dbReference type="Proteomes" id="UP000515947"/>
    </source>
</evidence>
<proteinExistence type="predicted"/>
<feature type="domain" description="VOC" evidence="1">
    <location>
        <begin position="2"/>
        <end position="119"/>
    </location>
</feature>